<dbReference type="EMBL" id="UXUI01007157">
    <property type="protein sequence ID" value="VDD85854.1"/>
    <property type="molecule type" value="Genomic_DNA"/>
</dbReference>
<dbReference type="STRING" id="51028.A0A0N4UV40"/>
<dbReference type="GO" id="GO:0006508">
    <property type="term" value="P:proteolysis"/>
    <property type="evidence" value="ECO:0007669"/>
    <property type="project" value="InterPro"/>
</dbReference>
<dbReference type="InterPro" id="IPR039417">
    <property type="entry name" value="Peptidase_C1A_papain-like"/>
</dbReference>
<dbReference type="Proteomes" id="UP000274131">
    <property type="component" value="Unassembled WGS sequence"/>
</dbReference>
<dbReference type="InterPro" id="IPR013201">
    <property type="entry name" value="Prot_inhib_I29"/>
</dbReference>
<dbReference type="AlphaFoldDB" id="A0A0N4UV40"/>
<dbReference type="SMART" id="SM00645">
    <property type="entry name" value="Pept_C1"/>
    <property type="match status" value="1"/>
</dbReference>
<dbReference type="SMART" id="SM00848">
    <property type="entry name" value="Inhibitor_I29"/>
    <property type="match status" value="1"/>
</dbReference>
<reference evidence="4 5" key="2">
    <citation type="submission" date="2018-10" db="EMBL/GenBank/DDBJ databases">
        <authorList>
            <consortium name="Pathogen Informatics"/>
        </authorList>
    </citation>
    <scope>NUCLEOTIDE SEQUENCE [LARGE SCALE GENOMIC DNA]</scope>
</reference>
<evidence type="ECO:0000313" key="4">
    <source>
        <dbReference type="EMBL" id="VDD85854.1"/>
    </source>
</evidence>
<dbReference type="PRINTS" id="PR00705">
    <property type="entry name" value="PAPAIN"/>
</dbReference>
<protein>
    <submittedName>
        <fullName evidence="6">Pept_C1 domain-containing protein</fullName>
    </submittedName>
</protein>
<dbReference type="InterPro" id="IPR038765">
    <property type="entry name" value="Papain-like_cys_pep_sf"/>
</dbReference>
<dbReference type="InterPro" id="IPR000668">
    <property type="entry name" value="Peptidase_C1A_C"/>
</dbReference>
<accession>A0A0N4UV40</accession>
<organism evidence="6">
    <name type="scientific">Enterobius vermicularis</name>
    <name type="common">Human pinworm</name>
    <dbReference type="NCBI Taxonomy" id="51028"/>
    <lineage>
        <taxon>Eukaryota</taxon>
        <taxon>Metazoa</taxon>
        <taxon>Ecdysozoa</taxon>
        <taxon>Nematoda</taxon>
        <taxon>Chromadorea</taxon>
        <taxon>Rhabditida</taxon>
        <taxon>Spirurina</taxon>
        <taxon>Oxyuridomorpha</taxon>
        <taxon>Oxyuroidea</taxon>
        <taxon>Oxyuridae</taxon>
        <taxon>Enterobius</taxon>
    </lineage>
</organism>
<evidence type="ECO:0000313" key="6">
    <source>
        <dbReference type="WBParaSite" id="EVEC_0000128901-mRNA-1"/>
    </source>
</evidence>
<feature type="domain" description="Peptidase C1A papain C-terminal" evidence="2">
    <location>
        <begin position="113"/>
        <end position="291"/>
    </location>
</feature>
<dbReference type="OrthoDB" id="5875790at2759"/>
<dbReference type="SUPFAM" id="SSF54001">
    <property type="entry name" value="Cysteine proteinases"/>
    <property type="match status" value="1"/>
</dbReference>
<dbReference type="GO" id="GO:0008234">
    <property type="term" value="F:cysteine-type peptidase activity"/>
    <property type="evidence" value="ECO:0007669"/>
    <property type="project" value="InterPro"/>
</dbReference>
<name>A0A0N4UV40_ENTVE</name>
<proteinExistence type="inferred from homology"/>
<gene>
    <name evidence="4" type="ORF">EVEC_LOCUS997</name>
</gene>
<feature type="domain" description="Cathepsin propeptide inhibitor" evidence="3">
    <location>
        <begin position="45"/>
        <end position="97"/>
    </location>
</feature>
<dbReference type="InterPro" id="IPR013128">
    <property type="entry name" value="Peptidase_C1A"/>
</dbReference>
<evidence type="ECO:0000259" key="3">
    <source>
        <dbReference type="SMART" id="SM00848"/>
    </source>
</evidence>
<dbReference type="Pfam" id="PF00112">
    <property type="entry name" value="Peptidase_C1"/>
    <property type="match status" value="1"/>
</dbReference>
<reference evidence="6" key="1">
    <citation type="submission" date="2017-02" db="UniProtKB">
        <authorList>
            <consortium name="WormBaseParasite"/>
        </authorList>
    </citation>
    <scope>IDENTIFICATION</scope>
</reference>
<dbReference type="WBParaSite" id="EVEC_0000128901-mRNA-1">
    <property type="protein sequence ID" value="EVEC_0000128901-mRNA-1"/>
    <property type="gene ID" value="EVEC_0000128901"/>
</dbReference>
<sequence length="291" mass="32739">MKHKVVILKSLSNLLKGNIVNYVITHTVYLELPTFNSTSETLFLILRFNRSYKTSYEISARYENFVKTLNLINGYRGSQNTAVLGINEFADWSQSELNFKILNCIISILQYQRTQTTSGKCGSCWAFATVAVVESAIAIHNNQTPVSLSEQQLVDCDFKDSGCNGGYRPYAFEYVRDEGLVSAEQYPYTAEENPQCLIEGGQYRIKDVKYISRNSEAIADFVFSEGPVSVGNAIKLFHYQSGIFDPAEIDCTNNSQGSHAVAIVGFGTTDNKDYWIIKNSWGKRYENSSLF</sequence>
<dbReference type="Gene3D" id="3.90.70.10">
    <property type="entry name" value="Cysteine proteinases"/>
    <property type="match status" value="1"/>
</dbReference>
<evidence type="ECO:0000256" key="1">
    <source>
        <dbReference type="ARBA" id="ARBA00008455"/>
    </source>
</evidence>
<dbReference type="PROSITE" id="PS00639">
    <property type="entry name" value="THIOL_PROTEASE_HIS"/>
    <property type="match status" value="1"/>
</dbReference>
<comment type="similarity">
    <text evidence="1">Belongs to the peptidase C1 family.</text>
</comment>
<dbReference type="PANTHER" id="PTHR12411">
    <property type="entry name" value="CYSTEINE PROTEASE FAMILY C1-RELATED"/>
    <property type="match status" value="1"/>
</dbReference>
<evidence type="ECO:0000259" key="2">
    <source>
        <dbReference type="SMART" id="SM00645"/>
    </source>
</evidence>
<dbReference type="InterPro" id="IPR025660">
    <property type="entry name" value="Pept_his_AS"/>
</dbReference>
<dbReference type="Pfam" id="PF08246">
    <property type="entry name" value="Inhibitor_I29"/>
    <property type="match status" value="1"/>
</dbReference>
<dbReference type="CDD" id="cd02248">
    <property type="entry name" value="Peptidase_C1A"/>
    <property type="match status" value="1"/>
</dbReference>
<keyword evidence="5" id="KW-1185">Reference proteome</keyword>
<evidence type="ECO:0000313" key="5">
    <source>
        <dbReference type="Proteomes" id="UP000274131"/>
    </source>
</evidence>